<dbReference type="GO" id="GO:0005737">
    <property type="term" value="C:cytoplasm"/>
    <property type="evidence" value="ECO:0007669"/>
    <property type="project" value="TreeGrafter"/>
</dbReference>
<dbReference type="Pfam" id="PF09141">
    <property type="entry name" value="Talin_middle"/>
    <property type="match status" value="1"/>
</dbReference>
<evidence type="ECO:0000313" key="4">
    <source>
        <dbReference type="Proteomes" id="UP000092124"/>
    </source>
</evidence>
<feature type="non-terminal residue" evidence="3">
    <location>
        <position position="73"/>
    </location>
</feature>
<feature type="region of interest" description="Disordered" evidence="1">
    <location>
        <begin position="1"/>
        <end position="22"/>
    </location>
</feature>
<dbReference type="PANTHER" id="PTHR19981:SF34">
    <property type="entry name" value="TALIN-2"/>
    <property type="match status" value="1"/>
</dbReference>
<accession>A0A1A6H0U0</accession>
<dbReference type="GO" id="GO:0005925">
    <property type="term" value="C:focal adhesion"/>
    <property type="evidence" value="ECO:0007669"/>
    <property type="project" value="InterPro"/>
</dbReference>
<dbReference type="Gene3D" id="1.20.1420.10">
    <property type="entry name" value="Talin, central domain"/>
    <property type="match status" value="1"/>
</dbReference>
<name>A0A1A6H0U0_NEOLE</name>
<dbReference type="GO" id="GO:0001726">
    <property type="term" value="C:ruffle"/>
    <property type="evidence" value="ECO:0007669"/>
    <property type="project" value="InterPro"/>
</dbReference>
<evidence type="ECO:0000256" key="1">
    <source>
        <dbReference type="SAM" id="MobiDB-lite"/>
    </source>
</evidence>
<protein>
    <recommendedName>
        <fullName evidence="2">Talin central domain-containing protein</fullName>
    </recommendedName>
</protein>
<dbReference type="InterPro" id="IPR036476">
    <property type="entry name" value="Talin_cent_sf"/>
</dbReference>
<dbReference type="STRING" id="56216.A0A1A6H0U0"/>
<keyword evidence="4" id="KW-1185">Reference proteome</keyword>
<proteinExistence type="predicted"/>
<dbReference type="GO" id="GO:0005200">
    <property type="term" value="F:structural constituent of cytoskeleton"/>
    <property type="evidence" value="ECO:0007669"/>
    <property type="project" value="InterPro"/>
</dbReference>
<evidence type="ECO:0000313" key="3">
    <source>
        <dbReference type="EMBL" id="OBS71232.1"/>
    </source>
</evidence>
<reference evidence="3 4" key="1">
    <citation type="submission" date="2016-06" db="EMBL/GenBank/DDBJ databases">
        <title>The Draft Genome Sequence and Annotation of the Desert Woodrat Neotoma lepida.</title>
        <authorList>
            <person name="Campbell M."/>
            <person name="Oakeson K.F."/>
            <person name="Yandell M."/>
            <person name="Halpert J.R."/>
            <person name="Dearing D."/>
        </authorList>
    </citation>
    <scope>NUCLEOTIDE SEQUENCE [LARGE SCALE GENOMIC DNA]</scope>
    <source>
        <strain evidence="3">417</strain>
        <tissue evidence="3">Liver</tissue>
    </source>
</reference>
<feature type="domain" description="Talin central" evidence="2">
    <location>
        <begin position="39"/>
        <end position="73"/>
    </location>
</feature>
<dbReference type="AlphaFoldDB" id="A0A1A6H0U0"/>
<dbReference type="InterPro" id="IPR015224">
    <property type="entry name" value="Talin_cent"/>
</dbReference>
<dbReference type="OrthoDB" id="8812380at2759"/>
<feature type="compositionally biased region" description="Low complexity" evidence="1">
    <location>
        <begin position="64"/>
        <end position="73"/>
    </location>
</feature>
<dbReference type="GO" id="GO:0005178">
    <property type="term" value="F:integrin binding"/>
    <property type="evidence" value="ECO:0007669"/>
    <property type="project" value="TreeGrafter"/>
</dbReference>
<sequence>MRSGSSGPETFNVGSMPSPQQQVMVGQMHRGHMPPLTSAQQALMGTINTSMHAVQQAQDDLSELDSLPPLGQD</sequence>
<evidence type="ECO:0000259" key="2">
    <source>
        <dbReference type="Pfam" id="PF09141"/>
    </source>
</evidence>
<comment type="caution">
    <text evidence="3">The sequence shown here is derived from an EMBL/GenBank/DDBJ whole genome shotgun (WGS) entry which is preliminary data.</text>
</comment>
<dbReference type="SUPFAM" id="SSF109880">
    <property type="entry name" value="A middle domain of Talin 1"/>
    <property type="match status" value="1"/>
</dbReference>
<organism evidence="3 4">
    <name type="scientific">Neotoma lepida</name>
    <name type="common">Desert woodrat</name>
    <dbReference type="NCBI Taxonomy" id="56216"/>
    <lineage>
        <taxon>Eukaryota</taxon>
        <taxon>Metazoa</taxon>
        <taxon>Chordata</taxon>
        <taxon>Craniata</taxon>
        <taxon>Vertebrata</taxon>
        <taxon>Euteleostomi</taxon>
        <taxon>Mammalia</taxon>
        <taxon>Eutheria</taxon>
        <taxon>Euarchontoglires</taxon>
        <taxon>Glires</taxon>
        <taxon>Rodentia</taxon>
        <taxon>Myomorpha</taxon>
        <taxon>Muroidea</taxon>
        <taxon>Cricetidae</taxon>
        <taxon>Neotominae</taxon>
        <taxon>Neotoma</taxon>
    </lineage>
</organism>
<dbReference type="GO" id="GO:0030036">
    <property type="term" value="P:actin cytoskeleton organization"/>
    <property type="evidence" value="ECO:0007669"/>
    <property type="project" value="TreeGrafter"/>
</dbReference>
<dbReference type="GO" id="GO:0005886">
    <property type="term" value="C:plasma membrane"/>
    <property type="evidence" value="ECO:0007669"/>
    <property type="project" value="TreeGrafter"/>
</dbReference>
<dbReference type="EMBL" id="LZPO01062931">
    <property type="protein sequence ID" value="OBS71232.1"/>
    <property type="molecule type" value="Genomic_DNA"/>
</dbReference>
<dbReference type="Proteomes" id="UP000092124">
    <property type="component" value="Unassembled WGS sequence"/>
</dbReference>
<gene>
    <name evidence="3" type="ORF">A6R68_00227</name>
</gene>
<feature type="region of interest" description="Disordered" evidence="1">
    <location>
        <begin position="53"/>
        <end position="73"/>
    </location>
</feature>
<dbReference type="GO" id="GO:0098609">
    <property type="term" value="P:cell-cell adhesion"/>
    <property type="evidence" value="ECO:0007669"/>
    <property type="project" value="TreeGrafter"/>
</dbReference>
<dbReference type="PANTHER" id="PTHR19981">
    <property type="entry name" value="TALIN"/>
    <property type="match status" value="1"/>
</dbReference>